<name>A0A0A9FYI2_ARUDO</name>
<protein>
    <submittedName>
        <fullName evidence="1">Uncharacterized protein</fullName>
    </submittedName>
</protein>
<evidence type="ECO:0000313" key="1">
    <source>
        <dbReference type="EMBL" id="JAE13428.1"/>
    </source>
</evidence>
<dbReference type="EMBL" id="GBRH01184468">
    <property type="protein sequence ID" value="JAE13428.1"/>
    <property type="molecule type" value="Transcribed_RNA"/>
</dbReference>
<proteinExistence type="predicted"/>
<accession>A0A0A9FYI2</accession>
<sequence>MPASFMRLKSFMTESKLPAFEKHEIMLPYDTTSLSIPILSMAFQNLFASRTLQTMLHHPLSTMLKLLVSKGNSFWLDSSSCSASGTFL</sequence>
<reference evidence="1" key="2">
    <citation type="journal article" date="2015" name="Data Brief">
        <title>Shoot transcriptome of the giant reed, Arundo donax.</title>
        <authorList>
            <person name="Barrero R.A."/>
            <person name="Guerrero F.D."/>
            <person name="Moolhuijzen P."/>
            <person name="Goolsby J.A."/>
            <person name="Tidwell J."/>
            <person name="Bellgard S.E."/>
            <person name="Bellgard M.I."/>
        </authorList>
    </citation>
    <scope>NUCLEOTIDE SEQUENCE</scope>
    <source>
        <tissue evidence="1">Shoot tissue taken approximately 20 cm above the soil surface</tissue>
    </source>
</reference>
<reference evidence="1" key="1">
    <citation type="submission" date="2014-09" db="EMBL/GenBank/DDBJ databases">
        <authorList>
            <person name="Magalhaes I.L.F."/>
            <person name="Oliveira U."/>
            <person name="Santos F.R."/>
            <person name="Vidigal T.H.D.A."/>
            <person name="Brescovit A.D."/>
            <person name="Santos A.J."/>
        </authorList>
    </citation>
    <scope>NUCLEOTIDE SEQUENCE</scope>
    <source>
        <tissue evidence="1">Shoot tissue taken approximately 20 cm above the soil surface</tissue>
    </source>
</reference>
<organism evidence="1">
    <name type="scientific">Arundo donax</name>
    <name type="common">Giant reed</name>
    <name type="synonym">Donax arundinaceus</name>
    <dbReference type="NCBI Taxonomy" id="35708"/>
    <lineage>
        <taxon>Eukaryota</taxon>
        <taxon>Viridiplantae</taxon>
        <taxon>Streptophyta</taxon>
        <taxon>Embryophyta</taxon>
        <taxon>Tracheophyta</taxon>
        <taxon>Spermatophyta</taxon>
        <taxon>Magnoliopsida</taxon>
        <taxon>Liliopsida</taxon>
        <taxon>Poales</taxon>
        <taxon>Poaceae</taxon>
        <taxon>PACMAD clade</taxon>
        <taxon>Arundinoideae</taxon>
        <taxon>Arundineae</taxon>
        <taxon>Arundo</taxon>
    </lineage>
</organism>
<dbReference type="AlphaFoldDB" id="A0A0A9FYI2"/>